<evidence type="ECO:0000313" key="3">
    <source>
        <dbReference type="Proteomes" id="UP001218895"/>
    </source>
</evidence>
<reference evidence="2" key="1">
    <citation type="submission" date="2022-01" db="EMBL/GenBank/DDBJ databases">
        <title>Complete genome of Methanomicrobium antiquum DSM 21220.</title>
        <authorList>
            <person name="Chen S.-C."/>
            <person name="You Y.-T."/>
            <person name="Zhou Y.-Z."/>
            <person name="Lai M.-C."/>
        </authorList>
    </citation>
    <scope>NUCLEOTIDE SEQUENCE</scope>
    <source>
        <strain evidence="2">DSM 21220</strain>
    </source>
</reference>
<evidence type="ECO:0000256" key="1">
    <source>
        <dbReference type="SAM" id="Phobius"/>
    </source>
</evidence>
<keyword evidence="1" id="KW-1133">Transmembrane helix</keyword>
<feature type="transmembrane region" description="Helical" evidence="1">
    <location>
        <begin position="93"/>
        <end position="116"/>
    </location>
</feature>
<feature type="transmembrane region" description="Helical" evidence="1">
    <location>
        <begin position="162"/>
        <end position="183"/>
    </location>
</feature>
<dbReference type="KEGG" id="manq:L1994_10335"/>
<feature type="transmembrane region" description="Helical" evidence="1">
    <location>
        <begin position="128"/>
        <end position="150"/>
    </location>
</feature>
<sequence>MIINNKRRKIYLLLALPLSIFVAYVFTTIAPVFKIHPAPVELTVIVEFLCGLFFIIAAGMIFNEDSRINGVIYAGIFAAIPCFYVYLSPWANIGLLLISFSSGVLIGLVFVARAVLNNRYDNLAVMAKILFTVFFAIIVGFLAYEMWIFAIEPESETTSAYAAQNIFFFGAGIVVSVILYILAVKLTIGVRASEIFIFGPRSSGKTYFVMGLWNYISQNFDKGHSNEGVVLTGDPNDEGDDLRISSLYANILDGRILSRTYRYQMVIYQLTGKKYGLIPVKWTVVDYAGEYYDELNEINFKKAVSLLSERLEMAQGEVRKNAGTIPFVKYIKLHHPEKLLDPEFTKSVIIATMYGNFLKAGKVIFLIDGEKITDNRKGHSQLAREFGGYMKTLIDLEGKNYFGFFSSNKKYALVVTKADLILWKNKEIRNLIHSMNASKLSDIPEKSKQALAIEKNLFEILSSNMVFKNLVNMMNDISMYFVCVSVDATAEPFPTEEGMEEEIAPTALAPWRFTEIFRFGL</sequence>
<keyword evidence="3" id="KW-1185">Reference proteome</keyword>
<dbReference type="GeneID" id="79950799"/>
<name>A0AAF0FR98_9EURY</name>
<keyword evidence="1" id="KW-0472">Membrane</keyword>
<gene>
    <name evidence="2" type="ORF">L1994_10335</name>
</gene>
<proteinExistence type="predicted"/>
<feature type="transmembrane region" description="Helical" evidence="1">
    <location>
        <begin position="70"/>
        <end position="87"/>
    </location>
</feature>
<dbReference type="EMBL" id="CP091092">
    <property type="protein sequence ID" value="WFN36526.1"/>
    <property type="molecule type" value="Genomic_DNA"/>
</dbReference>
<accession>A0AAF0FR98</accession>
<dbReference type="Proteomes" id="UP001218895">
    <property type="component" value="Chromosome"/>
</dbReference>
<evidence type="ECO:0000313" key="2">
    <source>
        <dbReference type="EMBL" id="WFN36526.1"/>
    </source>
</evidence>
<dbReference type="RefSeq" id="WP_278099362.1">
    <property type="nucleotide sequence ID" value="NZ_CP091092.1"/>
</dbReference>
<dbReference type="AlphaFoldDB" id="A0AAF0FR98"/>
<keyword evidence="1" id="KW-0812">Transmembrane</keyword>
<protein>
    <submittedName>
        <fullName evidence="2">Uncharacterized protein</fullName>
    </submittedName>
</protein>
<feature type="transmembrane region" description="Helical" evidence="1">
    <location>
        <begin position="45"/>
        <end position="63"/>
    </location>
</feature>
<feature type="transmembrane region" description="Helical" evidence="1">
    <location>
        <begin position="12"/>
        <end position="33"/>
    </location>
</feature>
<organism evidence="2 3">
    <name type="scientific">Methanomicrobium antiquum</name>
    <dbReference type="NCBI Taxonomy" id="487686"/>
    <lineage>
        <taxon>Archaea</taxon>
        <taxon>Methanobacteriati</taxon>
        <taxon>Methanobacteriota</taxon>
        <taxon>Stenosarchaea group</taxon>
        <taxon>Methanomicrobia</taxon>
        <taxon>Methanomicrobiales</taxon>
        <taxon>Methanomicrobiaceae</taxon>
        <taxon>Methanomicrobium</taxon>
    </lineage>
</organism>